<name>A0ABV8GYG4_9BACI</name>
<sequence>MLKIKLVNIDTDEAIAERVKGAYTFWSRFKGLILTESMPENEALHISPCTAIHTFFMKYSIDIIYLNREKEIVGIEEYLEPGKIGKKFMNVKSVIELPAGTIRNTSTLVGQKVNLADQDL</sequence>
<dbReference type="InterPro" id="IPR038695">
    <property type="entry name" value="Saro_0823-like_sf"/>
</dbReference>
<organism evidence="1 2">
    <name type="scientific">Oceanobacillus longus</name>
    <dbReference type="NCBI Taxonomy" id="930120"/>
    <lineage>
        <taxon>Bacteria</taxon>
        <taxon>Bacillati</taxon>
        <taxon>Bacillota</taxon>
        <taxon>Bacilli</taxon>
        <taxon>Bacillales</taxon>
        <taxon>Bacillaceae</taxon>
        <taxon>Oceanobacillus</taxon>
    </lineage>
</organism>
<reference evidence="2" key="1">
    <citation type="journal article" date="2019" name="Int. J. Syst. Evol. Microbiol.">
        <title>The Global Catalogue of Microorganisms (GCM) 10K type strain sequencing project: providing services to taxonomists for standard genome sequencing and annotation.</title>
        <authorList>
            <consortium name="The Broad Institute Genomics Platform"/>
            <consortium name="The Broad Institute Genome Sequencing Center for Infectious Disease"/>
            <person name="Wu L."/>
            <person name="Ma J."/>
        </authorList>
    </citation>
    <scope>NUCLEOTIDE SEQUENCE [LARGE SCALE GENOMIC DNA]</scope>
    <source>
        <strain evidence="2">IBRC-M 10703</strain>
    </source>
</reference>
<evidence type="ECO:0000313" key="2">
    <source>
        <dbReference type="Proteomes" id="UP001595772"/>
    </source>
</evidence>
<dbReference type="InterPro" id="IPR003795">
    <property type="entry name" value="DUF192"/>
</dbReference>
<dbReference type="RefSeq" id="WP_379496427.1">
    <property type="nucleotide sequence ID" value="NZ_JBHSAO010000006.1"/>
</dbReference>
<dbReference type="Gene3D" id="2.60.120.1140">
    <property type="entry name" value="Protein of unknown function DUF192"/>
    <property type="match status" value="1"/>
</dbReference>
<protein>
    <submittedName>
        <fullName evidence="1">DUF192 domain-containing protein</fullName>
    </submittedName>
</protein>
<keyword evidence="2" id="KW-1185">Reference proteome</keyword>
<dbReference type="Pfam" id="PF02643">
    <property type="entry name" value="DUF192"/>
    <property type="match status" value="1"/>
</dbReference>
<dbReference type="EMBL" id="JBHSAO010000006">
    <property type="protein sequence ID" value="MFC4023931.1"/>
    <property type="molecule type" value="Genomic_DNA"/>
</dbReference>
<comment type="caution">
    <text evidence="1">The sequence shown here is derived from an EMBL/GenBank/DDBJ whole genome shotgun (WGS) entry which is preliminary data.</text>
</comment>
<proteinExistence type="predicted"/>
<gene>
    <name evidence="1" type="ORF">ACFOUV_09005</name>
</gene>
<dbReference type="Proteomes" id="UP001595772">
    <property type="component" value="Unassembled WGS sequence"/>
</dbReference>
<evidence type="ECO:0000313" key="1">
    <source>
        <dbReference type="EMBL" id="MFC4023931.1"/>
    </source>
</evidence>
<accession>A0ABV8GYG4</accession>